<feature type="compositionally biased region" description="Basic residues" evidence="1">
    <location>
        <begin position="49"/>
        <end position="61"/>
    </location>
</feature>
<reference evidence="2 3" key="1">
    <citation type="submission" date="2019-05" db="EMBL/GenBank/DDBJ databases">
        <title>Another draft genome of Portunus trituberculatus and its Hox gene families provides insights of decapod evolution.</title>
        <authorList>
            <person name="Jeong J.-H."/>
            <person name="Song I."/>
            <person name="Kim S."/>
            <person name="Choi T."/>
            <person name="Kim D."/>
            <person name="Ryu S."/>
            <person name="Kim W."/>
        </authorList>
    </citation>
    <scope>NUCLEOTIDE SEQUENCE [LARGE SCALE GENOMIC DNA]</scope>
    <source>
        <tissue evidence="2">Muscle</tissue>
    </source>
</reference>
<dbReference type="Proteomes" id="UP000324222">
    <property type="component" value="Unassembled WGS sequence"/>
</dbReference>
<organism evidence="2 3">
    <name type="scientific">Portunus trituberculatus</name>
    <name type="common">Swimming crab</name>
    <name type="synonym">Neptunus trituberculatus</name>
    <dbReference type="NCBI Taxonomy" id="210409"/>
    <lineage>
        <taxon>Eukaryota</taxon>
        <taxon>Metazoa</taxon>
        <taxon>Ecdysozoa</taxon>
        <taxon>Arthropoda</taxon>
        <taxon>Crustacea</taxon>
        <taxon>Multicrustacea</taxon>
        <taxon>Malacostraca</taxon>
        <taxon>Eumalacostraca</taxon>
        <taxon>Eucarida</taxon>
        <taxon>Decapoda</taxon>
        <taxon>Pleocyemata</taxon>
        <taxon>Brachyura</taxon>
        <taxon>Eubrachyura</taxon>
        <taxon>Portunoidea</taxon>
        <taxon>Portunidae</taxon>
        <taxon>Portuninae</taxon>
        <taxon>Portunus</taxon>
    </lineage>
</organism>
<gene>
    <name evidence="2" type="ORF">E2C01_043730</name>
</gene>
<name>A0A5B7FWG8_PORTR</name>
<feature type="compositionally biased region" description="Basic and acidic residues" evidence="1">
    <location>
        <begin position="1"/>
        <end position="24"/>
    </location>
</feature>
<accession>A0A5B7FWG8</accession>
<keyword evidence="3" id="KW-1185">Reference proteome</keyword>
<comment type="caution">
    <text evidence="2">The sequence shown here is derived from an EMBL/GenBank/DDBJ whole genome shotgun (WGS) entry which is preliminary data.</text>
</comment>
<protein>
    <submittedName>
        <fullName evidence="2">Uncharacterized protein</fullName>
    </submittedName>
</protein>
<evidence type="ECO:0000256" key="1">
    <source>
        <dbReference type="SAM" id="MobiDB-lite"/>
    </source>
</evidence>
<evidence type="ECO:0000313" key="2">
    <source>
        <dbReference type="EMBL" id="MPC49916.1"/>
    </source>
</evidence>
<feature type="region of interest" description="Disordered" evidence="1">
    <location>
        <begin position="1"/>
        <end position="112"/>
    </location>
</feature>
<dbReference type="AlphaFoldDB" id="A0A5B7FWG8"/>
<dbReference type="EMBL" id="VSRR010009177">
    <property type="protein sequence ID" value="MPC49916.1"/>
    <property type="molecule type" value="Genomic_DNA"/>
</dbReference>
<sequence length="186" mass="20219">MEVKKKKDEGWREQKEEEREKWKEEEQELALGVRQGRAGTPPSRSAATPRRRSASPRRSRFRAAVTRPSAGTKSNQQDTRHDTGDYPSVPTKALRQNSASGHSDPPPQGRVAAEAPTLGLESQTKGSGRAPHQLLCLCCLDVSRCSTSFQRGWRGAKCLVGDRAAGGLVPFVSAQQGGGVATMRLL</sequence>
<proteinExistence type="predicted"/>
<evidence type="ECO:0000313" key="3">
    <source>
        <dbReference type="Proteomes" id="UP000324222"/>
    </source>
</evidence>